<keyword evidence="3" id="KW-1185">Reference proteome</keyword>
<name>A0A0B2UPQ7_TOXCA</name>
<evidence type="ECO:0000256" key="1">
    <source>
        <dbReference type="SAM" id="MobiDB-lite"/>
    </source>
</evidence>
<evidence type="ECO:0000313" key="2">
    <source>
        <dbReference type="EMBL" id="KHN72976.1"/>
    </source>
</evidence>
<organism evidence="2 3">
    <name type="scientific">Toxocara canis</name>
    <name type="common">Canine roundworm</name>
    <dbReference type="NCBI Taxonomy" id="6265"/>
    <lineage>
        <taxon>Eukaryota</taxon>
        <taxon>Metazoa</taxon>
        <taxon>Ecdysozoa</taxon>
        <taxon>Nematoda</taxon>
        <taxon>Chromadorea</taxon>
        <taxon>Rhabditida</taxon>
        <taxon>Spirurina</taxon>
        <taxon>Ascaridomorpha</taxon>
        <taxon>Ascaridoidea</taxon>
        <taxon>Toxocaridae</taxon>
        <taxon>Toxocara</taxon>
    </lineage>
</organism>
<evidence type="ECO:0000313" key="3">
    <source>
        <dbReference type="Proteomes" id="UP000031036"/>
    </source>
</evidence>
<feature type="compositionally biased region" description="Basic and acidic residues" evidence="1">
    <location>
        <begin position="87"/>
        <end position="99"/>
    </location>
</feature>
<sequence length="121" mass="13947">MLPSPTSAISDKLQVAVQPVVDRLDKLMELISTNQSPATQSWVQSQLYSGMTKVMQWTEMQWTRKGKERYLSEFHTRQAKMPPNITESHRQKAKTREKNHAICEPSRSVYFCGGIFLKGKF</sequence>
<feature type="region of interest" description="Disordered" evidence="1">
    <location>
        <begin position="78"/>
        <end position="99"/>
    </location>
</feature>
<dbReference type="EMBL" id="JPKZ01003183">
    <property type="protein sequence ID" value="KHN72976.1"/>
    <property type="molecule type" value="Genomic_DNA"/>
</dbReference>
<comment type="caution">
    <text evidence="2">The sequence shown here is derived from an EMBL/GenBank/DDBJ whole genome shotgun (WGS) entry which is preliminary data.</text>
</comment>
<protein>
    <submittedName>
        <fullName evidence="2">Uncharacterized protein</fullName>
    </submittedName>
</protein>
<dbReference type="AlphaFoldDB" id="A0A0B2UPQ7"/>
<gene>
    <name evidence="2" type="ORF">Tcan_10602</name>
</gene>
<accession>A0A0B2UPQ7</accession>
<dbReference type="Proteomes" id="UP000031036">
    <property type="component" value="Unassembled WGS sequence"/>
</dbReference>
<reference evidence="2 3" key="1">
    <citation type="submission" date="2014-11" db="EMBL/GenBank/DDBJ databases">
        <title>Genetic blueprint of the zoonotic pathogen Toxocara canis.</title>
        <authorList>
            <person name="Zhu X.-Q."/>
            <person name="Korhonen P.K."/>
            <person name="Cai H."/>
            <person name="Young N.D."/>
            <person name="Nejsum P."/>
            <person name="von Samson-Himmelstjerna G."/>
            <person name="Boag P.R."/>
            <person name="Tan P."/>
            <person name="Li Q."/>
            <person name="Min J."/>
            <person name="Yang Y."/>
            <person name="Wang X."/>
            <person name="Fang X."/>
            <person name="Hall R.S."/>
            <person name="Hofmann A."/>
            <person name="Sternberg P.W."/>
            <person name="Jex A.R."/>
            <person name="Gasser R.B."/>
        </authorList>
    </citation>
    <scope>NUCLEOTIDE SEQUENCE [LARGE SCALE GENOMIC DNA]</scope>
    <source>
        <strain evidence="2">PN_DK_2014</strain>
    </source>
</reference>
<proteinExistence type="predicted"/>